<dbReference type="EMBL" id="GL883078">
    <property type="protein sequence ID" value="EGF91061.1"/>
    <property type="molecule type" value="Genomic_DNA"/>
</dbReference>
<dbReference type="Proteomes" id="UP000006512">
    <property type="component" value="Unassembled WGS sequence"/>
</dbReference>
<evidence type="ECO:0000313" key="3">
    <source>
        <dbReference type="Proteomes" id="UP000006512"/>
    </source>
</evidence>
<dbReference type="RefSeq" id="WP_006273247.1">
    <property type="nucleotide sequence ID" value="NZ_GL883078.1"/>
</dbReference>
<dbReference type="InterPro" id="IPR045497">
    <property type="entry name" value="DUF6438"/>
</dbReference>
<organism evidence="2 3">
    <name type="scientific">Asticcacaulis biprosthecium C19</name>
    <dbReference type="NCBI Taxonomy" id="715226"/>
    <lineage>
        <taxon>Bacteria</taxon>
        <taxon>Pseudomonadati</taxon>
        <taxon>Pseudomonadota</taxon>
        <taxon>Alphaproteobacteria</taxon>
        <taxon>Caulobacterales</taxon>
        <taxon>Caulobacteraceae</taxon>
        <taxon>Asticcacaulis</taxon>
    </lineage>
</organism>
<dbReference type="OrthoDB" id="7172369at2"/>
<sequence length="166" mass="17759">MKMFIPLAVLALLSGCASLPQDTPTTAGETLSYSVGPCFGFCPVYSVTVSPDGHVTYMGERHTAVLGPQEREAGTGTYRAVASVLAGYRPETGATEHTTCESQASDMQNYRIVWKAVDGTETVLMHDRGCRSARNDELNKAMESLPGKLGIDDWAKQTTRPGAGRG</sequence>
<keyword evidence="3" id="KW-1185">Reference proteome</keyword>
<dbReference type="eggNOG" id="ENOG5033DBE">
    <property type="taxonomic scope" value="Bacteria"/>
</dbReference>
<name>F4QP03_9CAUL</name>
<evidence type="ECO:0000313" key="2">
    <source>
        <dbReference type="EMBL" id="EGF91061.1"/>
    </source>
</evidence>
<feature type="domain" description="DUF6438" evidence="1">
    <location>
        <begin position="30"/>
        <end position="144"/>
    </location>
</feature>
<dbReference type="STRING" id="715226.ABI_24740"/>
<dbReference type="AlphaFoldDB" id="F4QP03"/>
<dbReference type="Pfam" id="PF20033">
    <property type="entry name" value="DUF6438"/>
    <property type="match status" value="1"/>
</dbReference>
<evidence type="ECO:0000259" key="1">
    <source>
        <dbReference type="Pfam" id="PF20033"/>
    </source>
</evidence>
<proteinExistence type="predicted"/>
<dbReference type="PROSITE" id="PS51257">
    <property type="entry name" value="PROKAR_LIPOPROTEIN"/>
    <property type="match status" value="1"/>
</dbReference>
<dbReference type="HOGENOM" id="CLU_128220_0_0_5"/>
<reference evidence="3" key="1">
    <citation type="submission" date="2011-03" db="EMBL/GenBank/DDBJ databases">
        <title>Draft genome sequence of Brevundimonas diminuta.</title>
        <authorList>
            <person name="Brown P.J.B."/>
            <person name="Buechlein A."/>
            <person name="Hemmerich C."/>
            <person name="Brun Y.V."/>
        </authorList>
    </citation>
    <scope>NUCLEOTIDE SEQUENCE [LARGE SCALE GENOMIC DNA]</scope>
    <source>
        <strain evidence="3">C19</strain>
    </source>
</reference>
<gene>
    <name evidence="2" type="ORF">ABI_24740</name>
</gene>
<accession>F4QP03</accession>
<protein>
    <recommendedName>
        <fullName evidence="1">DUF6438 domain-containing protein</fullName>
    </recommendedName>
</protein>